<dbReference type="AlphaFoldDB" id="A0A376BY28"/>
<evidence type="ECO:0000313" key="1">
    <source>
        <dbReference type="EMBL" id="SSZ46475.1"/>
    </source>
</evidence>
<reference evidence="1 2" key="1">
    <citation type="submission" date="2018-06" db="EMBL/GenBank/DDBJ databases">
        <authorList>
            <consortium name="Pathogen Informatics"/>
            <person name="Doyle S."/>
        </authorList>
    </citation>
    <scope>NUCLEOTIDE SEQUENCE [LARGE SCALE GENOMIC DNA]</scope>
    <source>
        <strain evidence="1 2">NCTC11661</strain>
    </source>
</reference>
<evidence type="ECO:0000313" key="2">
    <source>
        <dbReference type="Proteomes" id="UP000255515"/>
    </source>
</evidence>
<name>A0A376BY28_9FLAO</name>
<accession>A0A376BY28</accession>
<organism evidence="1 2">
    <name type="scientific">Bergeyella zoohelcum</name>
    <dbReference type="NCBI Taxonomy" id="1015"/>
    <lineage>
        <taxon>Bacteria</taxon>
        <taxon>Pseudomonadati</taxon>
        <taxon>Bacteroidota</taxon>
        <taxon>Flavobacteriia</taxon>
        <taxon>Flavobacteriales</taxon>
        <taxon>Weeksellaceae</taxon>
        <taxon>Bergeyella</taxon>
    </lineage>
</organism>
<dbReference type="EMBL" id="UFTJ01000001">
    <property type="protein sequence ID" value="SSZ46475.1"/>
    <property type="molecule type" value="Genomic_DNA"/>
</dbReference>
<proteinExistence type="predicted"/>
<dbReference type="Proteomes" id="UP000255515">
    <property type="component" value="Unassembled WGS sequence"/>
</dbReference>
<sequence length="123" mass="14926">MREMFPAFSLHCSLMNIDIVGIWILKTGQALTILYRQGVKIGFTYEMEGISEDKQLRIYKDVPNLLCDLKTWEEKLEGKVQVIRPRLEHFVWVKDRQLSILREVRYWMKSRQLRKKWKKRNLK</sequence>
<gene>
    <name evidence="1" type="ORF">NCTC11661_00118</name>
</gene>
<protein>
    <submittedName>
        <fullName evidence="1">Uncharacterized protein</fullName>
    </submittedName>
</protein>